<organism evidence="2 3">
    <name type="scientific">Pseudomonas cavernicola</name>
    <dbReference type="NCBI Taxonomy" id="2320866"/>
    <lineage>
        <taxon>Bacteria</taxon>
        <taxon>Pseudomonadati</taxon>
        <taxon>Pseudomonadota</taxon>
        <taxon>Gammaproteobacteria</taxon>
        <taxon>Pseudomonadales</taxon>
        <taxon>Pseudomonadaceae</taxon>
        <taxon>Pseudomonas</taxon>
    </lineage>
</organism>
<protein>
    <submittedName>
        <fullName evidence="2">Isochorismatase family protein</fullName>
    </submittedName>
</protein>
<dbReference type="EMBL" id="QYUR01000002">
    <property type="protein sequence ID" value="RJG12066.1"/>
    <property type="molecule type" value="Genomic_DNA"/>
</dbReference>
<dbReference type="SUPFAM" id="SSF52499">
    <property type="entry name" value="Isochorismatase-like hydrolases"/>
    <property type="match status" value="1"/>
</dbReference>
<reference evidence="2 3" key="1">
    <citation type="submission" date="2018-09" db="EMBL/GenBank/DDBJ databases">
        <authorList>
            <person name="Zhu H."/>
        </authorList>
    </citation>
    <scope>NUCLEOTIDE SEQUENCE [LARGE SCALE GENOMIC DNA]</scope>
    <source>
        <strain evidence="2 3">K1S02-6</strain>
    </source>
</reference>
<dbReference type="InterPro" id="IPR036380">
    <property type="entry name" value="Isochorismatase-like_sf"/>
</dbReference>
<sequence length="124" mass="13439">MTDLANAETAAVVPGRKPYDLVEDFAKGTGVLVSHGPCDLVVHIRHEFSTEDAPFFAPGSEGGQIHPTVLNRPDEPVVLKNYINSFRATDLKQVLVACTASWLTQVRMPGVLRQGSVTSHSGLW</sequence>
<dbReference type="Pfam" id="PF00857">
    <property type="entry name" value="Isochorismatase"/>
    <property type="match status" value="1"/>
</dbReference>
<comment type="caution">
    <text evidence="2">The sequence shown here is derived from an EMBL/GenBank/DDBJ whole genome shotgun (WGS) entry which is preliminary data.</text>
</comment>
<dbReference type="OrthoDB" id="1157330at2"/>
<gene>
    <name evidence="2" type="ORF">D3879_01705</name>
</gene>
<evidence type="ECO:0000259" key="1">
    <source>
        <dbReference type="Pfam" id="PF00857"/>
    </source>
</evidence>
<evidence type="ECO:0000313" key="3">
    <source>
        <dbReference type="Proteomes" id="UP000284021"/>
    </source>
</evidence>
<dbReference type="InterPro" id="IPR000868">
    <property type="entry name" value="Isochorismatase-like_dom"/>
</dbReference>
<keyword evidence="3" id="KW-1185">Reference proteome</keyword>
<evidence type="ECO:0000313" key="2">
    <source>
        <dbReference type="EMBL" id="RJG12066.1"/>
    </source>
</evidence>
<dbReference type="Gene3D" id="3.40.50.850">
    <property type="entry name" value="Isochorismatase-like"/>
    <property type="match status" value="1"/>
</dbReference>
<proteinExistence type="predicted"/>
<feature type="domain" description="Isochorismatase-like" evidence="1">
    <location>
        <begin position="41"/>
        <end position="102"/>
    </location>
</feature>
<name>A0A418XHY8_9PSED</name>
<dbReference type="Proteomes" id="UP000284021">
    <property type="component" value="Unassembled WGS sequence"/>
</dbReference>
<accession>A0A418XHY8</accession>
<dbReference type="AlphaFoldDB" id="A0A418XHY8"/>